<dbReference type="GO" id="GO:0042158">
    <property type="term" value="P:lipoprotein biosynthetic process"/>
    <property type="evidence" value="ECO:0007669"/>
    <property type="project" value="UniProtKB-UniRule"/>
</dbReference>
<dbReference type="KEGG" id="theu:HPC62_08495"/>
<evidence type="ECO:0000256" key="3">
    <source>
        <dbReference type="ARBA" id="ARBA00022679"/>
    </source>
</evidence>
<keyword evidence="2 8" id="KW-1003">Cell membrane</keyword>
<dbReference type="CDD" id="cd07571">
    <property type="entry name" value="ALP_N-acyl_transferase"/>
    <property type="match status" value="1"/>
</dbReference>
<evidence type="ECO:0000256" key="8">
    <source>
        <dbReference type="HAMAP-Rule" id="MF_01148"/>
    </source>
</evidence>
<feature type="transmembrane region" description="Helical" evidence="8">
    <location>
        <begin position="258"/>
        <end position="277"/>
    </location>
</feature>
<feature type="region of interest" description="Disordered" evidence="9">
    <location>
        <begin position="230"/>
        <end position="252"/>
    </location>
</feature>
<protein>
    <recommendedName>
        <fullName evidence="8">Apolipoprotein N-acyltransferase</fullName>
        <shortName evidence="8">ALP N-acyltransferase</shortName>
        <ecNumber evidence="8">2.3.1.269</ecNumber>
    </recommendedName>
</protein>
<evidence type="ECO:0000256" key="9">
    <source>
        <dbReference type="SAM" id="MobiDB-lite"/>
    </source>
</evidence>
<keyword evidence="11" id="KW-0449">Lipoprotein</keyword>
<dbReference type="Pfam" id="PF00795">
    <property type="entry name" value="CN_hydrolase"/>
    <property type="match status" value="1"/>
</dbReference>
<reference evidence="11 12" key="1">
    <citation type="submission" date="2020-05" db="EMBL/GenBank/DDBJ databases">
        <title>Complete genome sequence of of a novel Thermoleptolyngbya strain isolated from hot springs of Ganzi, Sichuan China.</title>
        <authorList>
            <person name="Tang J."/>
            <person name="Daroch M."/>
            <person name="Li L."/>
            <person name="Waleron K."/>
            <person name="Waleron M."/>
            <person name="Waleron M."/>
        </authorList>
    </citation>
    <scope>NUCLEOTIDE SEQUENCE [LARGE SCALE GENOMIC DNA]</scope>
    <source>
        <strain evidence="11 12">PKUAC-SCTA183</strain>
    </source>
</reference>
<evidence type="ECO:0000313" key="11">
    <source>
        <dbReference type="EMBL" id="QKD84854.1"/>
    </source>
</evidence>
<comment type="similarity">
    <text evidence="8">Belongs to the CN hydrolase family. Apolipoprotein N-acyltransferase subfamily.</text>
</comment>
<dbReference type="EC" id="2.3.1.269" evidence="8"/>
<dbReference type="HAMAP" id="MF_01148">
    <property type="entry name" value="Lnt"/>
    <property type="match status" value="1"/>
</dbReference>
<dbReference type="EMBL" id="CP053661">
    <property type="protein sequence ID" value="QKD84854.1"/>
    <property type="molecule type" value="Genomic_DNA"/>
</dbReference>
<dbReference type="PROSITE" id="PS50263">
    <property type="entry name" value="CN_HYDROLASE"/>
    <property type="match status" value="1"/>
</dbReference>
<dbReference type="GO" id="GO:0016410">
    <property type="term" value="F:N-acyltransferase activity"/>
    <property type="evidence" value="ECO:0007669"/>
    <property type="project" value="UniProtKB-UniRule"/>
</dbReference>
<dbReference type="GO" id="GO:0005886">
    <property type="term" value="C:plasma membrane"/>
    <property type="evidence" value="ECO:0007669"/>
    <property type="project" value="UniProtKB-SubCell"/>
</dbReference>
<dbReference type="PANTHER" id="PTHR38686">
    <property type="entry name" value="APOLIPOPROTEIN N-ACYLTRANSFERASE"/>
    <property type="match status" value="1"/>
</dbReference>
<gene>
    <name evidence="8 11" type="primary">lnt</name>
    <name evidence="11" type="ORF">HPC62_08495</name>
</gene>
<evidence type="ECO:0000256" key="5">
    <source>
        <dbReference type="ARBA" id="ARBA00022989"/>
    </source>
</evidence>
<evidence type="ECO:0000256" key="1">
    <source>
        <dbReference type="ARBA" id="ARBA00004651"/>
    </source>
</evidence>
<dbReference type="InterPro" id="IPR003010">
    <property type="entry name" value="C-N_Hydrolase"/>
</dbReference>
<feature type="transmembrane region" description="Helical" evidence="8">
    <location>
        <begin position="68"/>
        <end position="92"/>
    </location>
</feature>
<name>A0A6M8BDG6_9CYAN</name>
<dbReference type="Proteomes" id="UP000505210">
    <property type="component" value="Chromosome"/>
</dbReference>
<feature type="domain" description="CN hydrolase" evidence="10">
    <location>
        <begin position="294"/>
        <end position="534"/>
    </location>
</feature>
<proteinExistence type="inferred from homology"/>
<dbReference type="InterPro" id="IPR045378">
    <property type="entry name" value="LNT_N"/>
</dbReference>
<keyword evidence="4 8" id="KW-0812">Transmembrane</keyword>
<organism evidence="11 12">
    <name type="scientific">Thermoleptolyngbya sichuanensis A183</name>
    <dbReference type="NCBI Taxonomy" id="2737172"/>
    <lineage>
        <taxon>Bacteria</taxon>
        <taxon>Bacillati</taxon>
        <taxon>Cyanobacteriota</taxon>
        <taxon>Cyanophyceae</taxon>
        <taxon>Oculatellales</taxon>
        <taxon>Oculatellaceae</taxon>
        <taxon>Thermoleptolyngbya</taxon>
        <taxon>Thermoleptolyngbya sichuanensis</taxon>
    </lineage>
</organism>
<keyword evidence="3 8" id="KW-0808">Transferase</keyword>
<keyword evidence="12" id="KW-1185">Reference proteome</keyword>
<sequence>MVALLGGLTMGCTVAPANAWWLAWVALAPLWVIVRRNSGWGDRASSSDSPQSPLITRTFRWGDSRQDFFANCALLPILWGMGYHGLALSWIVDLHPLTWMGIPWLGSVAIALFAWVFITLWGAAIPLVWSLGFSLAARLFRPTLPSAHPPTRPLFLILTGTALWCATETLWSHSPLYWTSLALTQSPHNLPILHLGQLSGPTAVTAAIVAVNGLLAESFLAWRTRPQRVSAEPERNSQSAPNGNHPPLPGSPSSASRYLALALALLATTHLGGWVLLRQPLADQDNQALTVGLVQGNVPTRIKLFETGERLALERYTQGYNALADAGVDLVVMPEGAFPWVWVGTAQQARHPLYQAVLARGVPAIVGTVGWQERRMTQSLFALAPNGEIAGHYDKVKLVPLGEYIPFEEVLGRVVGRLSLIQGSMHPGHLEQRFDTPVGRAIAAICYESAFSYLFRQQAAAGGEFILTASNNDPYPRRMMLQHKAQDVMRAIESDRWAVRVTNTGLSGIVNPHGETVWLSGDQTLETHAASIYRRRSKTPYVRWGDWLLVLLAGLSVIREAIPTGIPLIASWLRRSRNSPKPPPS</sequence>
<evidence type="ECO:0000256" key="2">
    <source>
        <dbReference type="ARBA" id="ARBA00022475"/>
    </source>
</evidence>
<dbReference type="AlphaFoldDB" id="A0A6M8BDG6"/>
<dbReference type="UniPathway" id="UPA00666"/>
<keyword evidence="7 8" id="KW-0012">Acyltransferase</keyword>
<feature type="transmembrane region" description="Helical" evidence="8">
    <location>
        <begin position="192"/>
        <end position="215"/>
    </location>
</feature>
<dbReference type="PANTHER" id="PTHR38686:SF1">
    <property type="entry name" value="APOLIPOPROTEIN N-ACYLTRANSFERASE"/>
    <property type="match status" value="1"/>
</dbReference>
<dbReference type="SUPFAM" id="SSF56317">
    <property type="entry name" value="Carbon-nitrogen hydrolase"/>
    <property type="match status" value="1"/>
</dbReference>
<comment type="function">
    <text evidence="8">Catalyzes the phospholipid dependent N-acylation of the N-terminal cysteine of apolipoprotein, the last step in lipoprotein maturation.</text>
</comment>
<keyword evidence="5 8" id="KW-1133">Transmembrane helix</keyword>
<comment type="catalytic activity">
    <reaction evidence="8">
        <text>N-terminal S-1,2-diacyl-sn-glyceryl-L-cysteinyl-[lipoprotein] + a glycerophospholipid = N-acyl-S-1,2-diacyl-sn-glyceryl-L-cysteinyl-[lipoprotein] + a 2-acyl-sn-glycero-3-phospholipid + H(+)</text>
        <dbReference type="Rhea" id="RHEA:48228"/>
        <dbReference type="Rhea" id="RHEA-COMP:14681"/>
        <dbReference type="Rhea" id="RHEA-COMP:14684"/>
        <dbReference type="ChEBI" id="CHEBI:15378"/>
        <dbReference type="ChEBI" id="CHEBI:136912"/>
        <dbReference type="ChEBI" id="CHEBI:140656"/>
        <dbReference type="ChEBI" id="CHEBI:140657"/>
        <dbReference type="ChEBI" id="CHEBI:140660"/>
        <dbReference type="EC" id="2.3.1.269"/>
    </reaction>
</comment>
<evidence type="ECO:0000313" key="12">
    <source>
        <dbReference type="Proteomes" id="UP000505210"/>
    </source>
</evidence>
<comment type="pathway">
    <text evidence="8">Protein modification; lipoprotein biosynthesis (N-acyl transfer).</text>
</comment>
<evidence type="ECO:0000259" key="10">
    <source>
        <dbReference type="PROSITE" id="PS50263"/>
    </source>
</evidence>
<dbReference type="Gene3D" id="3.60.110.10">
    <property type="entry name" value="Carbon-nitrogen hydrolase"/>
    <property type="match status" value="1"/>
</dbReference>
<feature type="transmembrane region" description="Helical" evidence="8">
    <location>
        <begin position="154"/>
        <end position="172"/>
    </location>
</feature>
<dbReference type="NCBIfam" id="TIGR00546">
    <property type="entry name" value="lnt"/>
    <property type="match status" value="1"/>
</dbReference>
<keyword evidence="6 8" id="KW-0472">Membrane</keyword>
<dbReference type="InterPro" id="IPR036526">
    <property type="entry name" value="C-N_Hydrolase_sf"/>
</dbReference>
<accession>A0A6M8BDG6</accession>
<evidence type="ECO:0000256" key="6">
    <source>
        <dbReference type="ARBA" id="ARBA00023136"/>
    </source>
</evidence>
<evidence type="ECO:0000256" key="7">
    <source>
        <dbReference type="ARBA" id="ARBA00023315"/>
    </source>
</evidence>
<evidence type="ECO:0000256" key="4">
    <source>
        <dbReference type="ARBA" id="ARBA00022692"/>
    </source>
</evidence>
<dbReference type="Pfam" id="PF20154">
    <property type="entry name" value="LNT_N"/>
    <property type="match status" value="1"/>
</dbReference>
<feature type="transmembrane region" description="Helical" evidence="8">
    <location>
        <begin position="104"/>
        <end position="133"/>
    </location>
</feature>
<comment type="subcellular location">
    <subcellularLocation>
        <location evidence="1 8">Cell membrane</location>
        <topology evidence="1 8">Multi-pass membrane protein</topology>
    </subcellularLocation>
</comment>
<feature type="transmembrane region" description="Helical" evidence="8">
    <location>
        <begin position="17"/>
        <end position="34"/>
    </location>
</feature>
<dbReference type="InterPro" id="IPR004563">
    <property type="entry name" value="Apolipo_AcylTrfase"/>
</dbReference>